<evidence type="ECO:0000313" key="1">
    <source>
        <dbReference type="EMBL" id="MEE4423530.1"/>
    </source>
</evidence>
<dbReference type="EMBL" id="JAZBJP010000027">
    <property type="protein sequence ID" value="MEE4423530.1"/>
    <property type="molecule type" value="Genomic_DNA"/>
</dbReference>
<reference evidence="1 2" key="1">
    <citation type="submission" date="2023-12" db="EMBL/GenBank/DDBJ databases">
        <title>30 novel species of actinomycetes from the DSMZ collection.</title>
        <authorList>
            <person name="Nouioui I."/>
        </authorList>
    </citation>
    <scope>NUCLEOTIDE SEQUENCE [LARGE SCALE GENOMIC DNA]</scope>
    <source>
        <strain evidence="1 2">DSM 41528</strain>
    </source>
</reference>
<name>A0ABU7NXC5_9ACTN</name>
<sequence length="131" mass="14356">MSNRLLPPSVSVLARQVSEAWTAAERRLPEAVARAAHRADPGLAPTLAQLLVVPKGRRVSELERLRTPLVKSTCTVMVRAMERGEEISAFALGQVSLSRVPVNRLLTLAWYGQLSKARRSSGRRSCGVPRC</sequence>
<proteinExistence type="predicted"/>
<accession>A0ABU7NXC5</accession>
<gene>
    <name evidence="1" type="ORF">V2J85_30035</name>
</gene>
<organism evidence="1 2">
    <name type="scientific">Streptomyces bugieae</name>
    <dbReference type="NCBI Taxonomy" id="3098223"/>
    <lineage>
        <taxon>Bacteria</taxon>
        <taxon>Bacillati</taxon>
        <taxon>Actinomycetota</taxon>
        <taxon>Actinomycetes</taxon>
        <taxon>Kitasatosporales</taxon>
        <taxon>Streptomycetaceae</taxon>
        <taxon>Streptomyces</taxon>
    </lineage>
</organism>
<comment type="caution">
    <text evidence="1">The sequence shown here is derived from an EMBL/GenBank/DDBJ whole genome shotgun (WGS) entry which is preliminary data.</text>
</comment>
<dbReference type="Proteomes" id="UP001307760">
    <property type="component" value="Unassembled WGS sequence"/>
</dbReference>
<evidence type="ECO:0000313" key="2">
    <source>
        <dbReference type="Proteomes" id="UP001307760"/>
    </source>
</evidence>
<keyword evidence="2" id="KW-1185">Reference proteome</keyword>
<protein>
    <submittedName>
        <fullName evidence="1">Uncharacterized protein</fullName>
    </submittedName>
</protein>